<evidence type="ECO:0000313" key="2">
    <source>
        <dbReference type="EMBL" id="ETJ33995.1"/>
    </source>
</evidence>
<sequence length="77" mass="8678">CKNFILILTCQFLTFFKQNSPFSYTDVHREKGGFYFLFRAYCLAAFLIVSFAFSVNVFKAAAGCSSPLDTDCNIGNH</sequence>
<gene>
    <name evidence="2" type="ORF">Q604_UNBC11571G0001</name>
</gene>
<organism evidence="2">
    <name type="scientific">human gut metagenome</name>
    <dbReference type="NCBI Taxonomy" id="408170"/>
    <lineage>
        <taxon>unclassified sequences</taxon>
        <taxon>metagenomes</taxon>
        <taxon>organismal metagenomes</taxon>
    </lineage>
</organism>
<name>W1XX18_9ZZZZ</name>
<evidence type="ECO:0000256" key="1">
    <source>
        <dbReference type="SAM" id="Phobius"/>
    </source>
</evidence>
<feature type="non-terminal residue" evidence="2">
    <location>
        <position position="1"/>
    </location>
</feature>
<dbReference type="EMBL" id="AZMM01011571">
    <property type="protein sequence ID" value="ETJ33995.1"/>
    <property type="molecule type" value="Genomic_DNA"/>
</dbReference>
<proteinExistence type="predicted"/>
<keyword evidence="1" id="KW-1133">Transmembrane helix</keyword>
<feature type="non-terminal residue" evidence="2">
    <location>
        <position position="77"/>
    </location>
</feature>
<comment type="caution">
    <text evidence="2">The sequence shown here is derived from an EMBL/GenBank/DDBJ whole genome shotgun (WGS) entry which is preliminary data.</text>
</comment>
<dbReference type="AlphaFoldDB" id="W1XX18"/>
<reference evidence="2" key="1">
    <citation type="submission" date="2013-12" db="EMBL/GenBank/DDBJ databases">
        <title>A Varibaculum cambriense genome reconstructed from a premature infant gut community with otherwise low bacterial novelty that shifts toward anaerobic metabolism during the third week of life.</title>
        <authorList>
            <person name="Brown C.T."/>
            <person name="Sharon I."/>
            <person name="Thomas B.C."/>
            <person name="Castelle C.J."/>
            <person name="Morowitz M.J."/>
            <person name="Banfield J.F."/>
        </authorList>
    </citation>
    <scope>NUCLEOTIDE SEQUENCE</scope>
</reference>
<keyword evidence="1" id="KW-0812">Transmembrane</keyword>
<protein>
    <submittedName>
        <fullName evidence="2">Uncharacterized protein</fullName>
    </submittedName>
</protein>
<feature type="transmembrane region" description="Helical" evidence="1">
    <location>
        <begin position="35"/>
        <end position="58"/>
    </location>
</feature>
<accession>W1XX18</accession>
<keyword evidence="1" id="KW-0472">Membrane</keyword>